<dbReference type="SUPFAM" id="SSF49354">
    <property type="entry name" value="PapD-like"/>
    <property type="match status" value="1"/>
</dbReference>
<dbReference type="InterPro" id="IPR008962">
    <property type="entry name" value="PapD-like_sf"/>
</dbReference>
<sequence>MVNNNIYAPGMWKTNISCLSAILFFTSCAQAAIAPDRTRLVYKGGEKSISVTLKNDSQTLPYLAQTWVENEKGEKITSPLAVLPPVQRIEAKTEGQVKVQGMPDISTLAQDKETLFYFNVREIPPKSDKPNSLQIALQTRIKLFYRPAALAKKVDPEHPWQHQVTLSRQGDHYLVKNPTSYYVIISSASTQKGGQPITGFEPLVMPPATSQEMKGRASDLGSAPVLTYVNDYGGRLPLYFQCSGAECHVDDARSSKG</sequence>
<evidence type="ECO:0000259" key="10">
    <source>
        <dbReference type="Pfam" id="PF02753"/>
    </source>
</evidence>
<reference evidence="11 12" key="1">
    <citation type="submission" date="2018-06" db="EMBL/GenBank/DDBJ databases">
        <title>Recombination Drives Gene Content and Phenotype Evolution in Wild Type E. coli Strains.</title>
        <authorList>
            <person name="Field C.M."/>
            <person name="Silander O.K."/>
            <person name="Van Nimwegen E."/>
        </authorList>
    </citation>
    <scope>NUCLEOTIDE SEQUENCE [LARGE SCALE GENOMIC DNA]</scope>
    <source>
        <strain evidence="11 12">SC344</strain>
    </source>
</reference>
<dbReference type="Pfam" id="PF00345">
    <property type="entry name" value="PapD_N"/>
    <property type="match status" value="1"/>
</dbReference>
<evidence type="ECO:0000256" key="1">
    <source>
        <dbReference type="ARBA" id="ARBA00004418"/>
    </source>
</evidence>
<feature type="domain" description="Pili assembly chaperone N-terminal" evidence="9">
    <location>
        <begin position="33"/>
        <end position="150"/>
    </location>
</feature>
<feature type="chain" id="PRO_5016851731" evidence="8">
    <location>
        <begin position="32"/>
        <end position="257"/>
    </location>
</feature>
<keyword evidence="4 8" id="KW-0732">Signal</keyword>
<keyword evidence="3" id="KW-1029">Fimbrium biogenesis</keyword>
<keyword evidence="6 7" id="KW-0143">Chaperone</keyword>
<evidence type="ECO:0000256" key="5">
    <source>
        <dbReference type="ARBA" id="ARBA00022764"/>
    </source>
</evidence>
<feature type="domain" description="Pili assembly chaperone C-terminal" evidence="10">
    <location>
        <begin position="175"/>
        <end position="235"/>
    </location>
</feature>
<dbReference type="PROSITE" id="PS00635">
    <property type="entry name" value="PILI_CHAPERONE"/>
    <property type="match status" value="1"/>
</dbReference>
<dbReference type="PANTHER" id="PTHR30251:SF6">
    <property type="entry name" value="FIMBRIAL CHAPERONE YFCS-RELATED"/>
    <property type="match status" value="1"/>
</dbReference>
<dbReference type="Pfam" id="PF02753">
    <property type="entry name" value="PapD_C"/>
    <property type="match status" value="1"/>
</dbReference>
<dbReference type="EMBL" id="QONO01000082">
    <property type="protein sequence ID" value="RDR27709.1"/>
    <property type="molecule type" value="Genomic_DNA"/>
</dbReference>
<dbReference type="GO" id="GO:0071555">
    <property type="term" value="P:cell wall organization"/>
    <property type="evidence" value="ECO:0007669"/>
    <property type="project" value="InterPro"/>
</dbReference>
<name>A0A370V8K4_9ESCH</name>
<dbReference type="InterPro" id="IPR050643">
    <property type="entry name" value="Periplasmic_pilus_chap"/>
</dbReference>
<dbReference type="InterPro" id="IPR013783">
    <property type="entry name" value="Ig-like_fold"/>
</dbReference>
<evidence type="ECO:0000313" key="12">
    <source>
        <dbReference type="Proteomes" id="UP000254454"/>
    </source>
</evidence>
<protein>
    <submittedName>
        <fullName evidence="11">Chaperone protein PapD</fullName>
    </submittedName>
</protein>
<dbReference type="GO" id="GO:0030288">
    <property type="term" value="C:outer membrane-bounded periplasmic space"/>
    <property type="evidence" value="ECO:0007669"/>
    <property type="project" value="InterPro"/>
</dbReference>
<evidence type="ECO:0000256" key="8">
    <source>
        <dbReference type="SAM" id="SignalP"/>
    </source>
</evidence>
<comment type="similarity">
    <text evidence="2 7">Belongs to the periplasmic pilus chaperone family.</text>
</comment>
<evidence type="ECO:0000313" key="11">
    <source>
        <dbReference type="EMBL" id="RDR27709.1"/>
    </source>
</evidence>
<comment type="subcellular location">
    <subcellularLocation>
        <location evidence="1 7">Periplasm</location>
    </subcellularLocation>
</comment>
<keyword evidence="5" id="KW-0574">Periplasm</keyword>
<dbReference type="AlphaFoldDB" id="A0A370V8K4"/>
<evidence type="ECO:0000256" key="3">
    <source>
        <dbReference type="ARBA" id="ARBA00022558"/>
    </source>
</evidence>
<dbReference type="InterPro" id="IPR016148">
    <property type="entry name" value="Pili_assmbl_chaperone_C"/>
</dbReference>
<accession>A0A370V8K4</accession>
<dbReference type="InterPro" id="IPR018046">
    <property type="entry name" value="Pili_assmbl_chaperone_CS"/>
</dbReference>
<organism evidence="11 12">
    <name type="scientific">Escherichia marmotae</name>
    <dbReference type="NCBI Taxonomy" id="1499973"/>
    <lineage>
        <taxon>Bacteria</taxon>
        <taxon>Pseudomonadati</taxon>
        <taxon>Pseudomonadota</taxon>
        <taxon>Gammaproteobacteria</taxon>
        <taxon>Enterobacterales</taxon>
        <taxon>Enterobacteriaceae</taxon>
        <taxon>Escherichia</taxon>
    </lineage>
</organism>
<dbReference type="PANTHER" id="PTHR30251">
    <property type="entry name" value="PILUS ASSEMBLY CHAPERONE"/>
    <property type="match status" value="1"/>
</dbReference>
<evidence type="ECO:0000256" key="4">
    <source>
        <dbReference type="ARBA" id="ARBA00022729"/>
    </source>
</evidence>
<evidence type="ECO:0000256" key="6">
    <source>
        <dbReference type="ARBA" id="ARBA00023186"/>
    </source>
</evidence>
<evidence type="ECO:0000259" key="9">
    <source>
        <dbReference type="Pfam" id="PF00345"/>
    </source>
</evidence>
<dbReference type="Proteomes" id="UP000254454">
    <property type="component" value="Unassembled WGS sequence"/>
</dbReference>
<proteinExistence type="inferred from homology"/>
<evidence type="ECO:0000256" key="2">
    <source>
        <dbReference type="ARBA" id="ARBA00007399"/>
    </source>
</evidence>
<dbReference type="FunFam" id="2.60.40.10:FF:000458">
    <property type="entry name" value="Molecular chaperone FimC"/>
    <property type="match status" value="1"/>
</dbReference>
<dbReference type="SUPFAM" id="SSF49584">
    <property type="entry name" value="Periplasmic chaperone C-domain"/>
    <property type="match status" value="1"/>
</dbReference>
<dbReference type="Gene3D" id="2.60.40.10">
    <property type="entry name" value="Immunoglobulins"/>
    <property type="match status" value="2"/>
</dbReference>
<dbReference type="InterPro" id="IPR036316">
    <property type="entry name" value="Pili_assmbl_chap_C_dom_sf"/>
</dbReference>
<dbReference type="KEGG" id="ema:C1192_13830"/>
<feature type="signal peptide" evidence="8">
    <location>
        <begin position="1"/>
        <end position="31"/>
    </location>
</feature>
<dbReference type="InterPro" id="IPR016147">
    <property type="entry name" value="Pili_assmbl_chaperone_N"/>
</dbReference>
<dbReference type="InterPro" id="IPR001829">
    <property type="entry name" value="Pili_assmbl_chaperone_bac"/>
</dbReference>
<dbReference type="PRINTS" id="PR00969">
    <property type="entry name" value="CHAPERONPILI"/>
</dbReference>
<evidence type="ECO:0000256" key="7">
    <source>
        <dbReference type="RuleBase" id="RU003918"/>
    </source>
</evidence>
<gene>
    <name evidence="11" type="primary">papD_3</name>
    <name evidence="11" type="ORF">C4A13_04123</name>
</gene>
<comment type="caution">
    <text evidence="11">The sequence shown here is derived from an EMBL/GenBank/DDBJ whole genome shotgun (WGS) entry which is preliminary data.</text>
</comment>